<feature type="non-terminal residue" evidence="2">
    <location>
        <position position="1"/>
    </location>
</feature>
<protein>
    <submittedName>
        <fullName evidence="2">Uncharacterized protein</fullName>
    </submittedName>
</protein>
<dbReference type="EMBL" id="QNVH01000070">
    <property type="protein sequence ID" value="TDA37504.1"/>
    <property type="molecule type" value="Genomic_DNA"/>
</dbReference>
<keyword evidence="1" id="KW-0472">Membrane</keyword>
<name>A0A523B9D2_9CREN</name>
<dbReference type="Proteomes" id="UP000315399">
    <property type="component" value="Unassembled WGS sequence"/>
</dbReference>
<proteinExistence type="predicted"/>
<accession>A0A523B9D2</accession>
<sequence>EKRRSIFAGMILSSYPSTMAGQMLGNMIFLVLFNPAPAFFMTVLPITIFERVVITIVAAIVGVPLVLAVRAYFSEGR</sequence>
<feature type="transmembrane region" description="Helical" evidence="1">
    <location>
        <begin position="27"/>
        <end position="46"/>
    </location>
</feature>
<evidence type="ECO:0000313" key="3">
    <source>
        <dbReference type="Proteomes" id="UP000315399"/>
    </source>
</evidence>
<evidence type="ECO:0000313" key="2">
    <source>
        <dbReference type="EMBL" id="TDA37504.1"/>
    </source>
</evidence>
<comment type="caution">
    <text evidence="2">The sequence shown here is derived from an EMBL/GenBank/DDBJ whole genome shotgun (WGS) entry which is preliminary data.</text>
</comment>
<dbReference type="AlphaFoldDB" id="A0A523B9D2"/>
<keyword evidence="1" id="KW-1133">Transmembrane helix</keyword>
<feature type="transmembrane region" description="Helical" evidence="1">
    <location>
        <begin position="52"/>
        <end position="73"/>
    </location>
</feature>
<keyword evidence="1" id="KW-0812">Transmembrane</keyword>
<evidence type="ECO:0000256" key="1">
    <source>
        <dbReference type="SAM" id="Phobius"/>
    </source>
</evidence>
<gene>
    <name evidence="2" type="ORF">DSO08_05660</name>
</gene>
<organism evidence="2 3">
    <name type="scientific">Thermoproteota archaeon</name>
    <dbReference type="NCBI Taxonomy" id="2056631"/>
    <lineage>
        <taxon>Archaea</taxon>
        <taxon>Thermoproteota</taxon>
    </lineage>
</organism>
<reference evidence="2 3" key="1">
    <citation type="journal article" date="2019" name="Nat. Microbiol.">
        <title>Expanding anaerobic alkane metabolism in the domain of Archaea.</title>
        <authorList>
            <person name="Wang Y."/>
            <person name="Wegener G."/>
            <person name="Hou J."/>
            <person name="Wang F."/>
            <person name="Xiao X."/>
        </authorList>
    </citation>
    <scope>NUCLEOTIDE SEQUENCE [LARGE SCALE GENOMIC DNA]</scope>
    <source>
        <strain evidence="2">WYZ-LMO10</strain>
    </source>
</reference>